<evidence type="ECO:0000256" key="1">
    <source>
        <dbReference type="SAM" id="Phobius"/>
    </source>
</evidence>
<organism evidence="2 3">
    <name type="scientific">Agromyces atrinae</name>
    <dbReference type="NCBI Taxonomy" id="592376"/>
    <lineage>
        <taxon>Bacteria</taxon>
        <taxon>Bacillati</taxon>
        <taxon>Actinomycetota</taxon>
        <taxon>Actinomycetes</taxon>
        <taxon>Micrococcales</taxon>
        <taxon>Microbacteriaceae</taxon>
        <taxon>Agromyces</taxon>
    </lineage>
</organism>
<dbReference type="EMBL" id="SDPM01000006">
    <property type="protein sequence ID" value="RXZ85936.1"/>
    <property type="molecule type" value="Genomic_DNA"/>
</dbReference>
<dbReference type="AlphaFoldDB" id="A0A4V1R251"/>
<keyword evidence="1" id="KW-1133">Transmembrane helix</keyword>
<accession>A0A4V1R251</accession>
<dbReference type="NCBIfam" id="TIGR03816">
    <property type="entry name" value="tadE_like_DECH"/>
    <property type="match status" value="1"/>
</dbReference>
<dbReference type="InterPro" id="IPR021202">
    <property type="entry name" value="Rv3654c-like"/>
</dbReference>
<evidence type="ECO:0008006" key="4">
    <source>
        <dbReference type="Google" id="ProtNLM"/>
    </source>
</evidence>
<keyword evidence="1" id="KW-0472">Membrane</keyword>
<evidence type="ECO:0000313" key="2">
    <source>
        <dbReference type="EMBL" id="RXZ85936.1"/>
    </source>
</evidence>
<keyword evidence="1" id="KW-0812">Transmembrane</keyword>
<protein>
    <recommendedName>
        <fullName evidence="4">Helicase</fullName>
    </recommendedName>
</protein>
<keyword evidence="3" id="KW-1185">Reference proteome</keyword>
<reference evidence="2 3" key="1">
    <citation type="submission" date="2019-01" db="EMBL/GenBank/DDBJ databases">
        <title>Agromyces.</title>
        <authorList>
            <person name="Li J."/>
        </authorList>
    </citation>
    <scope>NUCLEOTIDE SEQUENCE [LARGE SCALE GENOMIC DNA]</scope>
    <source>
        <strain evidence="2 3">DSM 23870</strain>
    </source>
</reference>
<gene>
    <name evidence="2" type="ORF">ESP50_12010</name>
</gene>
<sequence>MDGEVVIVPAQVTRDDRRLASECGAASVVIVGLLAAVLLAVGAAVSVLSLLPATVTAANAADAAALAGADVLAGVVNGEACEIAERAAVLGGATLESCTIDGPVVEATTSLVVLGLPVTARSRAGPPGWE</sequence>
<dbReference type="Proteomes" id="UP000292686">
    <property type="component" value="Unassembled WGS sequence"/>
</dbReference>
<dbReference type="OrthoDB" id="5008130at2"/>
<evidence type="ECO:0000313" key="3">
    <source>
        <dbReference type="Proteomes" id="UP000292686"/>
    </source>
</evidence>
<proteinExistence type="predicted"/>
<comment type="caution">
    <text evidence="2">The sequence shown here is derived from an EMBL/GenBank/DDBJ whole genome shotgun (WGS) entry which is preliminary data.</text>
</comment>
<name>A0A4V1R251_9MICO</name>
<feature type="transmembrane region" description="Helical" evidence="1">
    <location>
        <begin position="24"/>
        <end position="51"/>
    </location>
</feature>